<evidence type="ECO:0000256" key="1">
    <source>
        <dbReference type="SAM" id="Phobius"/>
    </source>
</evidence>
<evidence type="ECO:0000313" key="3">
    <source>
        <dbReference type="Proteomes" id="UP000500791"/>
    </source>
</evidence>
<feature type="transmembrane region" description="Helical" evidence="1">
    <location>
        <begin position="34"/>
        <end position="57"/>
    </location>
</feature>
<reference evidence="2 3" key="1">
    <citation type="submission" date="2020-03" db="EMBL/GenBank/DDBJ databases">
        <title>Complete genome sequence of Monaibacterium sp. ALG8 with diverse plasmids.</title>
        <authorList>
            <person name="Sun C."/>
        </authorList>
    </citation>
    <scope>NUCLEOTIDE SEQUENCE [LARGE SCALE GENOMIC DNA]</scope>
    <source>
        <strain evidence="2 3">ALG8</strain>
    </source>
</reference>
<keyword evidence="1" id="KW-0812">Transmembrane</keyword>
<accession>A0A6G7VL50</accession>
<proteinExistence type="predicted"/>
<sequence>MKALIIGIVGLLVGIIRAKRRNGGFGDMMTWGIGHAVAFTIATIVVLMTYDFIAFYVL</sequence>
<keyword evidence="3" id="KW-1185">Reference proteome</keyword>
<dbReference type="KEGG" id="mon:G8E03_07695"/>
<evidence type="ECO:0000313" key="2">
    <source>
        <dbReference type="EMBL" id="QIK40662.1"/>
    </source>
</evidence>
<organism evidence="2 3">
    <name type="scientific">Pontivivens nitratireducens</name>
    <dbReference type="NCBI Taxonomy" id="2758038"/>
    <lineage>
        <taxon>Bacteria</taxon>
        <taxon>Pseudomonadati</taxon>
        <taxon>Pseudomonadota</taxon>
        <taxon>Alphaproteobacteria</taxon>
        <taxon>Rhodobacterales</taxon>
        <taxon>Paracoccaceae</taxon>
        <taxon>Pontivivens</taxon>
    </lineage>
</organism>
<dbReference type="AlphaFoldDB" id="A0A6G7VL50"/>
<name>A0A6G7VL50_9RHOB</name>
<gene>
    <name evidence="2" type="ORF">G8E03_07695</name>
</gene>
<dbReference type="RefSeq" id="WP_166190366.1">
    <property type="nucleotide sequence ID" value="NZ_CP049811.1"/>
</dbReference>
<keyword evidence="1" id="KW-1133">Transmembrane helix</keyword>
<keyword evidence="1" id="KW-0472">Membrane</keyword>
<dbReference type="EMBL" id="CP049811">
    <property type="protein sequence ID" value="QIK40662.1"/>
    <property type="molecule type" value="Genomic_DNA"/>
</dbReference>
<dbReference type="Proteomes" id="UP000500791">
    <property type="component" value="Chromosome"/>
</dbReference>
<protein>
    <submittedName>
        <fullName evidence="2">Uncharacterized protein</fullName>
    </submittedName>
</protein>